<name>A0A9P1N2Z5_9PELO</name>
<protein>
    <submittedName>
        <fullName evidence="3">Uncharacterized protein</fullName>
    </submittedName>
</protein>
<keyword evidence="4" id="KW-1185">Reference proteome</keyword>
<evidence type="ECO:0000256" key="1">
    <source>
        <dbReference type="SAM" id="MobiDB-lite"/>
    </source>
</evidence>
<dbReference type="Proteomes" id="UP001152747">
    <property type="component" value="Unassembled WGS sequence"/>
</dbReference>
<organism evidence="3 4">
    <name type="scientific">Caenorhabditis angaria</name>
    <dbReference type="NCBI Taxonomy" id="860376"/>
    <lineage>
        <taxon>Eukaryota</taxon>
        <taxon>Metazoa</taxon>
        <taxon>Ecdysozoa</taxon>
        <taxon>Nematoda</taxon>
        <taxon>Chromadorea</taxon>
        <taxon>Rhabditida</taxon>
        <taxon>Rhabditina</taxon>
        <taxon>Rhabditomorpha</taxon>
        <taxon>Rhabditoidea</taxon>
        <taxon>Rhabditidae</taxon>
        <taxon>Peloderinae</taxon>
        <taxon>Caenorhabditis</taxon>
    </lineage>
</organism>
<sequence length="92" mass="10216">MSFTTKSTVLVTLLVVFTICSANLATGRASLRPSAGKRSVDDGLPRTPGFYRLTSQDQECSPTTQVLLEQRLLQLQQHLQHVTQLMELCQNP</sequence>
<dbReference type="OrthoDB" id="5818777at2759"/>
<gene>
    <name evidence="3" type="ORF">CAMP_LOCUS12107</name>
</gene>
<proteinExistence type="predicted"/>
<evidence type="ECO:0000313" key="4">
    <source>
        <dbReference type="Proteomes" id="UP001152747"/>
    </source>
</evidence>
<reference evidence="3" key="1">
    <citation type="submission" date="2022-11" db="EMBL/GenBank/DDBJ databases">
        <authorList>
            <person name="Kikuchi T."/>
        </authorList>
    </citation>
    <scope>NUCLEOTIDE SEQUENCE</scope>
    <source>
        <strain evidence="3">PS1010</strain>
    </source>
</reference>
<evidence type="ECO:0000256" key="2">
    <source>
        <dbReference type="SAM" id="SignalP"/>
    </source>
</evidence>
<dbReference type="EMBL" id="CANHGI010000004">
    <property type="protein sequence ID" value="CAI5449470.1"/>
    <property type="molecule type" value="Genomic_DNA"/>
</dbReference>
<dbReference type="AlphaFoldDB" id="A0A9P1N2Z5"/>
<accession>A0A9P1N2Z5</accession>
<feature type="signal peptide" evidence="2">
    <location>
        <begin position="1"/>
        <end position="22"/>
    </location>
</feature>
<feature type="region of interest" description="Disordered" evidence="1">
    <location>
        <begin position="30"/>
        <end position="54"/>
    </location>
</feature>
<evidence type="ECO:0000313" key="3">
    <source>
        <dbReference type="EMBL" id="CAI5449470.1"/>
    </source>
</evidence>
<comment type="caution">
    <text evidence="3">The sequence shown here is derived from an EMBL/GenBank/DDBJ whole genome shotgun (WGS) entry which is preliminary data.</text>
</comment>
<keyword evidence="2" id="KW-0732">Signal</keyword>
<feature type="chain" id="PRO_5040155725" evidence="2">
    <location>
        <begin position="23"/>
        <end position="92"/>
    </location>
</feature>